<dbReference type="PANTHER" id="PTHR42648:SF11">
    <property type="entry name" value="TRANSPOSON TY4-P GAG-POL POLYPROTEIN"/>
    <property type="match status" value="1"/>
</dbReference>
<keyword evidence="10" id="KW-0067">ATP-binding</keyword>
<reference evidence="22 23" key="1">
    <citation type="submission" date="2019-07" db="EMBL/GenBank/DDBJ databases">
        <title>Genomics analysis of Aphanomyces spp. identifies a new class of oomycete effector associated with host adaptation.</title>
        <authorList>
            <person name="Gaulin E."/>
        </authorList>
    </citation>
    <scope>NUCLEOTIDE SEQUENCE [LARGE SCALE GENOMIC DNA]</scope>
    <source>
        <strain evidence="22 23">ATCC 201684</strain>
    </source>
</reference>
<dbReference type="SUPFAM" id="SSF53098">
    <property type="entry name" value="Ribonuclease H-like"/>
    <property type="match status" value="1"/>
</dbReference>
<evidence type="ECO:0000256" key="11">
    <source>
        <dbReference type="ARBA" id="ARBA00022842"/>
    </source>
</evidence>
<dbReference type="SUPFAM" id="SSF57756">
    <property type="entry name" value="Retrovirus zinc finger-like domains"/>
    <property type="match status" value="1"/>
</dbReference>
<feature type="compositionally biased region" description="Basic residues" evidence="19">
    <location>
        <begin position="877"/>
        <end position="886"/>
    </location>
</feature>
<comment type="caution">
    <text evidence="22">The sequence shown here is derived from an EMBL/GenBank/DDBJ whole genome shotgun (WGS) entry which is preliminary data.</text>
</comment>
<dbReference type="GO" id="GO:0003676">
    <property type="term" value="F:nucleic acid binding"/>
    <property type="evidence" value="ECO:0007669"/>
    <property type="project" value="InterPro"/>
</dbReference>
<dbReference type="PROSITE" id="PS50158">
    <property type="entry name" value="ZF_CCHC"/>
    <property type="match status" value="1"/>
</dbReference>
<keyword evidence="14" id="KW-0548">Nucleotidyltransferase</keyword>
<dbReference type="GO" id="GO:0015074">
    <property type="term" value="P:DNA integration"/>
    <property type="evidence" value="ECO:0007669"/>
    <property type="project" value="UniProtKB-KW"/>
</dbReference>
<dbReference type="InterPro" id="IPR001878">
    <property type="entry name" value="Znf_CCHC"/>
</dbReference>
<feature type="domain" description="Integrase catalytic" evidence="21">
    <location>
        <begin position="492"/>
        <end position="613"/>
    </location>
</feature>
<keyword evidence="17" id="KW-0511">Multifunctional enzyme</keyword>
<dbReference type="Pfam" id="PF22936">
    <property type="entry name" value="Pol_BBD"/>
    <property type="match status" value="1"/>
</dbReference>
<feature type="compositionally biased region" description="Basic residues" evidence="19">
    <location>
        <begin position="221"/>
        <end position="235"/>
    </location>
</feature>
<dbReference type="InterPro" id="IPR043502">
    <property type="entry name" value="DNA/RNA_pol_sf"/>
</dbReference>
<evidence type="ECO:0000256" key="6">
    <source>
        <dbReference type="ARBA" id="ARBA00022741"/>
    </source>
</evidence>
<dbReference type="InterPro" id="IPR054722">
    <property type="entry name" value="PolX-like_BBD"/>
</dbReference>
<evidence type="ECO:0000256" key="12">
    <source>
        <dbReference type="ARBA" id="ARBA00022908"/>
    </source>
</evidence>
<feature type="region of interest" description="Disordered" evidence="19">
    <location>
        <begin position="719"/>
        <end position="756"/>
    </location>
</feature>
<evidence type="ECO:0008006" key="24">
    <source>
        <dbReference type="Google" id="ProtNLM"/>
    </source>
</evidence>
<evidence type="ECO:0000256" key="1">
    <source>
        <dbReference type="ARBA" id="ARBA00002180"/>
    </source>
</evidence>
<keyword evidence="18" id="KW-0862">Zinc</keyword>
<evidence type="ECO:0000256" key="3">
    <source>
        <dbReference type="ARBA" id="ARBA00022670"/>
    </source>
</evidence>
<evidence type="ECO:0000256" key="2">
    <source>
        <dbReference type="ARBA" id="ARBA00022612"/>
    </source>
</evidence>
<keyword evidence="5" id="KW-0479">Metal-binding</keyword>
<evidence type="ECO:0000256" key="7">
    <source>
        <dbReference type="ARBA" id="ARBA00022750"/>
    </source>
</evidence>
<feature type="region of interest" description="Disordered" evidence="19">
    <location>
        <begin position="782"/>
        <end position="847"/>
    </location>
</feature>
<keyword evidence="12" id="KW-0229">DNA integration</keyword>
<dbReference type="EMBL" id="VJMJ01000228">
    <property type="protein sequence ID" value="KAF0726045.1"/>
    <property type="molecule type" value="Genomic_DNA"/>
</dbReference>
<protein>
    <recommendedName>
        <fullName evidence="24">CCHC-type domain-containing protein</fullName>
    </recommendedName>
</protein>
<keyword evidence="15" id="KW-0917">Virion maturation</keyword>
<dbReference type="GO" id="GO:0006508">
    <property type="term" value="P:proteolysis"/>
    <property type="evidence" value="ECO:0007669"/>
    <property type="project" value="UniProtKB-KW"/>
</dbReference>
<organism evidence="22 23">
    <name type="scientific">Aphanomyces euteiches</name>
    <dbReference type="NCBI Taxonomy" id="100861"/>
    <lineage>
        <taxon>Eukaryota</taxon>
        <taxon>Sar</taxon>
        <taxon>Stramenopiles</taxon>
        <taxon>Oomycota</taxon>
        <taxon>Saprolegniomycetes</taxon>
        <taxon>Saprolegniales</taxon>
        <taxon>Verrucalvaceae</taxon>
        <taxon>Aphanomyces</taxon>
    </lineage>
</organism>
<keyword evidence="9" id="KW-0378">Hydrolase</keyword>
<feature type="region of interest" description="Disordered" evidence="19">
    <location>
        <begin position="866"/>
        <end position="888"/>
    </location>
</feature>
<dbReference type="Proteomes" id="UP000481153">
    <property type="component" value="Unassembled WGS sequence"/>
</dbReference>
<keyword evidence="4" id="KW-0540">Nuclease</keyword>
<evidence type="ECO:0000256" key="13">
    <source>
        <dbReference type="ARBA" id="ARBA00022918"/>
    </source>
</evidence>
<name>A0A6G0WFV9_9STRA</name>
<evidence type="ECO:0000259" key="20">
    <source>
        <dbReference type="PROSITE" id="PS50158"/>
    </source>
</evidence>
<keyword evidence="13" id="KW-0695">RNA-directed DNA polymerase</keyword>
<dbReference type="PROSITE" id="PS50994">
    <property type="entry name" value="INTEGRASE"/>
    <property type="match status" value="1"/>
</dbReference>
<dbReference type="InterPro" id="IPR012337">
    <property type="entry name" value="RNaseH-like_sf"/>
</dbReference>
<evidence type="ECO:0000313" key="23">
    <source>
        <dbReference type="Proteomes" id="UP000481153"/>
    </source>
</evidence>
<evidence type="ECO:0000256" key="18">
    <source>
        <dbReference type="PROSITE-ProRule" id="PRU00047"/>
    </source>
</evidence>
<dbReference type="GO" id="GO:0004519">
    <property type="term" value="F:endonuclease activity"/>
    <property type="evidence" value="ECO:0007669"/>
    <property type="project" value="UniProtKB-KW"/>
</dbReference>
<dbReference type="InterPro" id="IPR036397">
    <property type="entry name" value="RNaseH_sf"/>
</dbReference>
<keyword evidence="14" id="KW-0808">Transferase</keyword>
<keyword evidence="18" id="KW-0863">Zinc-finger</keyword>
<dbReference type="VEuPathDB" id="FungiDB:AeMF1_008963"/>
<evidence type="ECO:0000256" key="8">
    <source>
        <dbReference type="ARBA" id="ARBA00022759"/>
    </source>
</evidence>
<dbReference type="SMART" id="SM00343">
    <property type="entry name" value="ZnF_C2HC"/>
    <property type="match status" value="1"/>
</dbReference>
<evidence type="ECO:0000256" key="4">
    <source>
        <dbReference type="ARBA" id="ARBA00022722"/>
    </source>
</evidence>
<keyword evidence="7" id="KW-0064">Aspartyl protease</keyword>
<dbReference type="GO" id="GO:0006310">
    <property type="term" value="P:DNA recombination"/>
    <property type="evidence" value="ECO:0007669"/>
    <property type="project" value="UniProtKB-KW"/>
</dbReference>
<dbReference type="PANTHER" id="PTHR42648">
    <property type="entry name" value="TRANSPOSASE, PUTATIVE-RELATED"/>
    <property type="match status" value="1"/>
</dbReference>
<comment type="function">
    <text evidence="1">The aspartyl protease (PR) mediates the proteolytic cleavages of the Gag and Gag-Pol polyproteins after assembly of the VLP.</text>
</comment>
<dbReference type="GO" id="GO:0003887">
    <property type="term" value="F:DNA-directed DNA polymerase activity"/>
    <property type="evidence" value="ECO:0007669"/>
    <property type="project" value="UniProtKB-KW"/>
</dbReference>
<evidence type="ECO:0000256" key="19">
    <source>
        <dbReference type="SAM" id="MobiDB-lite"/>
    </source>
</evidence>
<keyword evidence="14" id="KW-0239">DNA-directed DNA polymerase</keyword>
<dbReference type="Pfam" id="PF25597">
    <property type="entry name" value="SH3_retrovirus"/>
    <property type="match status" value="1"/>
</dbReference>
<feature type="domain" description="CCHC-type" evidence="20">
    <location>
        <begin position="201"/>
        <end position="215"/>
    </location>
</feature>
<gene>
    <name evidence="22" type="ORF">Ae201684_015630</name>
</gene>
<keyword evidence="8" id="KW-0255">Endonuclease</keyword>
<dbReference type="GO" id="GO:0005524">
    <property type="term" value="F:ATP binding"/>
    <property type="evidence" value="ECO:0007669"/>
    <property type="project" value="UniProtKB-KW"/>
</dbReference>
<accession>A0A6G0WFV9</accession>
<evidence type="ECO:0000256" key="16">
    <source>
        <dbReference type="ARBA" id="ARBA00023172"/>
    </source>
</evidence>
<evidence type="ECO:0000259" key="21">
    <source>
        <dbReference type="PROSITE" id="PS50994"/>
    </source>
</evidence>
<evidence type="ECO:0000256" key="14">
    <source>
        <dbReference type="ARBA" id="ARBA00022932"/>
    </source>
</evidence>
<dbReference type="Pfam" id="PF07727">
    <property type="entry name" value="RVT_2"/>
    <property type="match status" value="1"/>
</dbReference>
<keyword evidence="23" id="KW-1185">Reference proteome</keyword>
<evidence type="ECO:0000256" key="17">
    <source>
        <dbReference type="ARBA" id="ARBA00023268"/>
    </source>
</evidence>
<dbReference type="GO" id="GO:0003964">
    <property type="term" value="F:RNA-directed DNA polymerase activity"/>
    <property type="evidence" value="ECO:0007669"/>
    <property type="project" value="UniProtKB-KW"/>
</dbReference>
<evidence type="ECO:0000256" key="10">
    <source>
        <dbReference type="ARBA" id="ARBA00022840"/>
    </source>
</evidence>
<evidence type="ECO:0000256" key="15">
    <source>
        <dbReference type="ARBA" id="ARBA00023113"/>
    </source>
</evidence>
<keyword evidence="11" id="KW-0460">Magnesium</keyword>
<dbReference type="InterPro" id="IPR036875">
    <property type="entry name" value="Znf_CCHC_sf"/>
</dbReference>
<proteinExistence type="predicted"/>
<dbReference type="Gene3D" id="3.30.420.10">
    <property type="entry name" value="Ribonuclease H-like superfamily/Ribonuclease H"/>
    <property type="match status" value="1"/>
</dbReference>
<keyword evidence="16" id="KW-0233">DNA recombination</keyword>
<evidence type="ECO:0000256" key="5">
    <source>
        <dbReference type="ARBA" id="ARBA00022723"/>
    </source>
</evidence>
<dbReference type="GO" id="GO:0008270">
    <property type="term" value="F:zinc ion binding"/>
    <property type="evidence" value="ECO:0007669"/>
    <property type="project" value="UniProtKB-KW"/>
</dbReference>
<dbReference type="InterPro" id="IPR013103">
    <property type="entry name" value="RVT_2"/>
</dbReference>
<feature type="compositionally biased region" description="Acidic residues" evidence="19">
    <location>
        <begin position="719"/>
        <end position="745"/>
    </location>
</feature>
<dbReference type="InterPro" id="IPR057670">
    <property type="entry name" value="SH3_retrovirus"/>
</dbReference>
<dbReference type="VEuPathDB" id="FungiDB:AeMF1_000456"/>
<feature type="region of interest" description="Disordered" evidence="19">
    <location>
        <begin position="215"/>
        <end position="245"/>
    </location>
</feature>
<dbReference type="SUPFAM" id="SSF56672">
    <property type="entry name" value="DNA/RNA polymerases"/>
    <property type="match status" value="1"/>
</dbReference>
<keyword evidence="2" id="KW-1188">Viral release from host cell</keyword>
<sequence length="1294" mass="145287">MTAVTLNNNNFASWRIWFKARLRTKKLLPYLTWDGLTKQDASGFKLDELDDSRTLGILTVSIDETQYYHVANKFMVSDAYLALERYHEPNTAVDSVALMVEYHQMKWDPRRTHLVTFITQFNDMLRRLTNAGVVSTELMNVTKLFGMMPRDLRVVTHQVMGLPDNSITRQGSLQLTGKITADAALNAEDGGLRRDKFQDTCNKCGKLGHWARECRGGRNTGRGRGRGRRGGRGGRGKTNADKGDANANLAHGPVDYCFSSIVEDEAYSAGGNQSDRHIVLDSGASCHLTGDLQYLHEPTPCSRKVLIASGQRLDVKTKGTMKLPGSNGGHIILENVLYDPSFRHTLVSIPKITTESPNMVVTFEQRQCIVLDKTNPTQTLLVGTYDEGSRLFLANVKPIEAKLETTNLAVMNDEVLMEPTHHEVVLAVKSGGQKVAHARMTLAELTRLWHLRMGHLPVPTMAMCAKSHDGLTEAMDPRQRMCSGCSEAKLSRKPTPKFSSRKWKLGELIHSDLKGPMSTPSVSGARYYVSYIEEVSGHAWIKFLKTKDEQDAAFREYTAWLERQTGVKLKCLRSDNGGEYLSVSFTNHLKTLGVTHETSAVDSQWQNGKAERYEACATACYIRNRVVNTASPTKTPLELLFGHKPVYKNWRVWGCVAYRLLPYQTKRNKLAAKSSKCIFLGYSETQKAYRVYDIRDRKICVTTEVTFFEDVFHADEVVDDDSESGDSDLELNDYDGDDAEEEEEEKQTTPPMSATQRFYGTRQQTATPMSNVQRFYGTGQLQQARMGGNNESDEDDGVRASRTKSLDMNRIRTPPPGLLGQFKASQKKGSARLDAAMTSPRRTEAELDEDIARNSAALQTIRLRRNAARAANSSPRRSGRQTRASRRLIDDDDFGGATQEEIKRTMDGVEYAYLSLMEVPASQKEAMASDEANKWRDAEETAMKAMVDNGTWRVVPPKAGIKAIKCHWVYAKKMDSAGNVKRYKARLVANGYLQREGIDFFQTNSPVVKFTTLRTVVAFAAVRKYSLVQADAVDAYLQSYLPENERVRMIQPPGHPVGPPHHELEMVRAIFGLKQSGFHWNELCDRQLKAIGWQASPHDPCLYTKMVKGDVVVLCVYVDDFLLAAPTDDIADKLLNEMQTKISLKRQGNAVFLLGVKISRNRNRITLSQSAYISIVLKGFGMDKCAPTQTPQITGTEAEWGEPDSPNARMETYRAIVGSLVYLTTCTRPDLAHGVQRLSRYLHAPKECYMNGSKRVVSYLQRTKNFGLQYENEQDEITLHGFSDASWVPKPDRR</sequence>
<evidence type="ECO:0000256" key="9">
    <source>
        <dbReference type="ARBA" id="ARBA00022801"/>
    </source>
</evidence>
<dbReference type="InterPro" id="IPR001584">
    <property type="entry name" value="Integrase_cat-core"/>
</dbReference>
<keyword evidence="3" id="KW-0645">Protease</keyword>
<evidence type="ECO:0000313" key="22">
    <source>
        <dbReference type="EMBL" id="KAF0726045.1"/>
    </source>
</evidence>
<dbReference type="InterPro" id="IPR039537">
    <property type="entry name" value="Retrotran_Ty1/copia-like"/>
</dbReference>
<dbReference type="Pfam" id="PF00098">
    <property type="entry name" value="zf-CCHC"/>
    <property type="match status" value="1"/>
</dbReference>
<dbReference type="GO" id="GO:0004190">
    <property type="term" value="F:aspartic-type endopeptidase activity"/>
    <property type="evidence" value="ECO:0007669"/>
    <property type="project" value="UniProtKB-KW"/>
</dbReference>
<keyword evidence="6" id="KW-0547">Nucleotide-binding</keyword>